<protein>
    <submittedName>
        <fullName evidence="2">Uncharacterized protein</fullName>
    </submittedName>
</protein>
<evidence type="ECO:0000313" key="2">
    <source>
        <dbReference type="EMBL" id="KAE8379634.1"/>
    </source>
</evidence>
<evidence type="ECO:0000313" key="3">
    <source>
        <dbReference type="Proteomes" id="UP000326198"/>
    </source>
</evidence>
<dbReference type="EMBL" id="ML736191">
    <property type="protein sequence ID" value="KAE8379634.1"/>
    <property type="molecule type" value="Genomic_DNA"/>
</dbReference>
<keyword evidence="1" id="KW-0812">Transmembrane</keyword>
<evidence type="ECO:0000256" key="1">
    <source>
        <dbReference type="SAM" id="Phobius"/>
    </source>
</evidence>
<name>A0A5N7BCZ2_9EURO</name>
<accession>A0A5N7BCZ2</accession>
<organism evidence="2 3">
    <name type="scientific">Aspergillus bertholletiae</name>
    <dbReference type="NCBI Taxonomy" id="1226010"/>
    <lineage>
        <taxon>Eukaryota</taxon>
        <taxon>Fungi</taxon>
        <taxon>Dikarya</taxon>
        <taxon>Ascomycota</taxon>
        <taxon>Pezizomycotina</taxon>
        <taxon>Eurotiomycetes</taxon>
        <taxon>Eurotiomycetidae</taxon>
        <taxon>Eurotiales</taxon>
        <taxon>Aspergillaceae</taxon>
        <taxon>Aspergillus</taxon>
        <taxon>Aspergillus subgen. Circumdati</taxon>
    </lineage>
</organism>
<keyword evidence="1" id="KW-0472">Membrane</keyword>
<sequence length="60" mass="6985">MDMTKEHSSIQRRCCRSRPWGYLAEIIKQVLICWIAITASLGSCYQIPWDVLDYTKATYA</sequence>
<gene>
    <name evidence="2" type="ORF">BDV26DRAFT_258870</name>
</gene>
<feature type="transmembrane region" description="Helical" evidence="1">
    <location>
        <begin position="20"/>
        <end position="42"/>
    </location>
</feature>
<proteinExistence type="predicted"/>
<keyword evidence="1" id="KW-1133">Transmembrane helix</keyword>
<dbReference type="Proteomes" id="UP000326198">
    <property type="component" value="Unassembled WGS sequence"/>
</dbReference>
<reference evidence="2 3" key="1">
    <citation type="submission" date="2019-04" db="EMBL/GenBank/DDBJ databases">
        <title>Friends and foes A comparative genomics studyof 23 Aspergillus species from section Flavi.</title>
        <authorList>
            <consortium name="DOE Joint Genome Institute"/>
            <person name="Kjaerbolling I."/>
            <person name="Vesth T."/>
            <person name="Frisvad J.C."/>
            <person name="Nybo J.L."/>
            <person name="Theobald S."/>
            <person name="Kildgaard S."/>
            <person name="Isbrandt T."/>
            <person name="Kuo A."/>
            <person name="Sato A."/>
            <person name="Lyhne E.K."/>
            <person name="Kogle M.E."/>
            <person name="Wiebenga A."/>
            <person name="Kun R.S."/>
            <person name="Lubbers R.J."/>
            <person name="Makela M.R."/>
            <person name="Barry K."/>
            <person name="Chovatia M."/>
            <person name="Clum A."/>
            <person name="Daum C."/>
            <person name="Haridas S."/>
            <person name="He G."/>
            <person name="LaButti K."/>
            <person name="Lipzen A."/>
            <person name="Mondo S."/>
            <person name="Riley R."/>
            <person name="Salamov A."/>
            <person name="Simmons B.A."/>
            <person name="Magnuson J.K."/>
            <person name="Henrissat B."/>
            <person name="Mortensen U.H."/>
            <person name="Larsen T.O."/>
            <person name="Devries R.P."/>
            <person name="Grigoriev I.V."/>
            <person name="Machida M."/>
            <person name="Baker S.E."/>
            <person name="Andersen M.R."/>
        </authorList>
    </citation>
    <scope>NUCLEOTIDE SEQUENCE [LARGE SCALE GENOMIC DNA]</scope>
    <source>
        <strain evidence="2 3">IBT 29228</strain>
    </source>
</reference>
<dbReference type="AlphaFoldDB" id="A0A5N7BCZ2"/>
<keyword evidence="3" id="KW-1185">Reference proteome</keyword>